<evidence type="ECO:0000256" key="1">
    <source>
        <dbReference type="SAM" id="MobiDB-lite"/>
    </source>
</evidence>
<dbReference type="EMBL" id="GL376562">
    <property type="status" value="NOT_ANNOTATED_CDS"/>
    <property type="molecule type" value="Genomic_DNA"/>
</dbReference>
<dbReference type="AlphaFoldDB" id="K3X1Z4"/>
<reference evidence="4" key="1">
    <citation type="journal article" date="2010" name="Genome Biol.">
        <title>Genome sequence of the necrotrophic plant pathogen Pythium ultimum reveals original pathogenicity mechanisms and effector repertoire.</title>
        <authorList>
            <person name="Levesque C.A."/>
            <person name="Brouwer H."/>
            <person name="Cano L."/>
            <person name="Hamilton J.P."/>
            <person name="Holt C."/>
            <person name="Huitema E."/>
            <person name="Raffaele S."/>
            <person name="Robideau G.P."/>
            <person name="Thines M."/>
            <person name="Win J."/>
            <person name="Zerillo M.M."/>
            <person name="Beakes G.W."/>
            <person name="Boore J.L."/>
            <person name="Busam D."/>
            <person name="Dumas B."/>
            <person name="Ferriera S."/>
            <person name="Fuerstenberg S.I."/>
            <person name="Gachon C.M."/>
            <person name="Gaulin E."/>
            <person name="Govers F."/>
            <person name="Grenville-Briggs L."/>
            <person name="Horner N."/>
            <person name="Hostetler J."/>
            <person name="Jiang R.H."/>
            <person name="Johnson J."/>
            <person name="Krajaejun T."/>
            <person name="Lin H."/>
            <person name="Meijer H.J."/>
            <person name="Moore B."/>
            <person name="Morris P."/>
            <person name="Phuntmart V."/>
            <person name="Puiu D."/>
            <person name="Shetty J."/>
            <person name="Stajich J.E."/>
            <person name="Tripathy S."/>
            <person name="Wawra S."/>
            <person name="van West P."/>
            <person name="Whitty B.R."/>
            <person name="Coutinho P.M."/>
            <person name="Henrissat B."/>
            <person name="Martin F."/>
            <person name="Thomas P.D."/>
            <person name="Tyler B.M."/>
            <person name="De Vries R.P."/>
            <person name="Kamoun S."/>
            <person name="Yandell M."/>
            <person name="Tisserat N."/>
            <person name="Buell C.R."/>
        </authorList>
    </citation>
    <scope>NUCLEOTIDE SEQUENCE</scope>
    <source>
        <strain evidence="4">DAOM:BR144</strain>
    </source>
</reference>
<keyword evidence="2" id="KW-0472">Membrane</keyword>
<dbReference type="Gene3D" id="1.20.1280.50">
    <property type="match status" value="1"/>
</dbReference>
<keyword evidence="2" id="KW-1133">Transmembrane helix</keyword>
<dbReference type="VEuPathDB" id="FungiDB:PYU1_G011218"/>
<dbReference type="InParanoid" id="K3X1Z4"/>
<reference evidence="3" key="3">
    <citation type="submission" date="2015-02" db="UniProtKB">
        <authorList>
            <consortium name="EnsemblProtists"/>
        </authorList>
    </citation>
    <scope>IDENTIFICATION</scope>
    <source>
        <strain evidence="3">DAOM BR144</strain>
    </source>
</reference>
<feature type="transmembrane region" description="Helical" evidence="2">
    <location>
        <begin position="171"/>
        <end position="190"/>
    </location>
</feature>
<keyword evidence="4" id="KW-1185">Reference proteome</keyword>
<sequence>MEPSEDAEQKPLLPPNEQEPPAAPVLTSALTMSQPLPRPLSLRERKLKNQHKRVKLHSKRLRAHWAAIAAFLDLPSTVAFALTCRRLQQVLRDDQVWQRSYSSVRSQRLSQLLVDRAAPEDEAPASAKQSLQRLVHARRVLDPTNSLQRRLREAELDVCRLAAWQRRVRELCVVNMGFMLVLCALSVWSFCVDNEANPEAAGTHHGRHKFHKNRGSAFQTFLVAQDVLSLITLLILSCGSDSTAPNGLATVAVLAVLQCASMVYALVAWMFFKQVLHAGIVLFLVIGNIFLIKQKRLEYERDLAAFIPKY</sequence>
<proteinExistence type="predicted"/>
<feature type="transmembrane region" description="Helical" evidence="2">
    <location>
        <begin position="248"/>
        <end position="269"/>
    </location>
</feature>
<name>K3X1Z4_GLOUD</name>
<organism evidence="3 4">
    <name type="scientific">Globisporangium ultimum (strain ATCC 200006 / CBS 805.95 / DAOM BR144)</name>
    <name type="common">Pythium ultimum</name>
    <dbReference type="NCBI Taxonomy" id="431595"/>
    <lineage>
        <taxon>Eukaryota</taxon>
        <taxon>Sar</taxon>
        <taxon>Stramenopiles</taxon>
        <taxon>Oomycota</taxon>
        <taxon>Peronosporomycetes</taxon>
        <taxon>Pythiales</taxon>
        <taxon>Pythiaceae</taxon>
        <taxon>Globisporangium</taxon>
    </lineage>
</organism>
<evidence type="ECO:0008006" key="5">
    <source>
        <dbReference type="Google" id="ProtNLM"/>
    </source>
</evidence>
<evidence type="ECO:0000313" key="4">
    <source>
        <dbReference type="Proteomes" id="UP000019132"/>
    </source>
</evidence>
<dbReference type="STRING" id="431595.K3X1Z4"/>
<dbReference type="EnsemblProtists" id="PYU1_T011243">
    <property type="protein sequence ID" value="PYU1_T011243"/>
    <property type="gene ID" value="PYU1_G011218"/>
</dbReference>
<protein>
    <recommendedName>
        <fullName evidence="5">F-box domain-containing protein</fullName>
    </recommendedName>
</protein>
<feature type="transmembrane region" description="Helical" evidence="2">
    <location>
        <begin position="217"/>
        <end position="236"/>
    </location>
</feature>
<dbReference type="HOGENOM" id="CLU_1028419_0_0_1"/>
<accession>K3X1Z4</accession>
<evidence type="ECO:0000256" key="2">
    <source>
        <dbReference type="SAM" id="Phobius"/>
    </source>
</evidence>
<reference evidence="4" key="2">
    <citation type="submission" date="2010-04" db="EMBL/GenBank/DDBJ databases">
        <authorList>
            <person name="Buell R."/>
            <person name="Hamilton J."/>
            <person name="Hostetler J."/>
        </authorList>
    </citation>
    <scope>NUCLEOTIDE SEQUENCE [LARGE SCALE GENOMIC DNA]</scope>
    <source>
        <strain evidence="4">DAOM:BR144</strain>
    </source>
</reference>
<feature type="compositionally biased region" description="Pro residues" evidence="1">
    <location>
        <begin position="12"/>
        <end position="23"/>
    </location>
</feature>
<dbReference type="InterPro" id="IPR036047">
    <property type="entry name" value="F-box-like_dom_sf"/>
</dbReference>
<dbReference type="OMA" id="HARHVHD"/>
<feature type="region of interest" description="Disordered" evidence="1">
    <location>
        <begin position="1"/>
        <end position="23"/>
    </location>
</feature>
<keyword evidence="2" id="KW-0812">Transmembrane</keyword>
<dbReference type="Proteomes" id="UP000019132">
    <property type="component" value="Unassembled WGS sequence"/>
</dbReference>
<feature type="transmembrane region" description="Helical" evidence="2">
    <location>
        <begin position="275"/>
        <end position="292"/>
    </location>
</feature>
<evidence type="ECO:0000313" key="3">
    <source>
        <dbReference type="EnsemblProtists" id="PYU1_T011243"/>
    </source>
</evidence>
<dbReference type="eggNOG" id="ENOG502S2ZB">
    <property type="taxonomic scope" value="Eukaryota"/>
</dbReference>
<dbReference type="SUPFAM" id="SSF81383">
    <property type="entry name" value="F-box domain"/>
    <property type="match status" value="1"/>
</dbReference>